<name>A0ACB8S5F5_9AGAM</name>
<comment type="caution">
    <text evidence="1">The sequence shown here is derived from an EMBL/GenBank/DDBJ whole genome shotgun (WGS) entry which is preliminary data.</text>
</comment>
<evidence type="ECO:0000313" key="1">
    <source>
        <dbReference type="EMBL" id="KAI0051120.1"/>
    </source>
</evidence>
<reference evidence="1" key="1">
    <citation type="submission" date="2021-02" db="EMBL/GenBank/DDBJ databases">
        <authorList>
            <consortium name="DOE Joint Genome Institute"/>
            <person name="Ahrendt S."/>
            <person name="Looney B.P."/>
            <person name="Miyauchi S."/>
            <person name="Morin E."/>
            <person name="Drula E."/>
            <person name="Courty P.E."/>
            <person name="Chicoki N."/>
            <person name="Fauchery L."/>
            <person name="Kohler A."/>
            <person name="Kuo A."/>
            <person name="Labutti K."/>
            <person name="Pangilinan J."/>
            <person name="Lipzen A."/>
            <person name="Riley R."/>
            <person name="Andreopoulos W."/>
            <person name="He G."/>
            <person name="Johnson J."/>
            <person name="Barry K.W."/>
            <person name="Grigoriev I.V."/>
            <person name="Nagy L."/>
            <person name="Hibbett D."/>
            <person name="Henrissat B."/>
            <person name="Matheny P.B."/>
            <person name="Labbe J."/>
            <person name="Martin F."/>
        </authorList>
    </citation>
    <scope>NUCLEOTIDE SEQUENCE</scope>
    <source>
        <strain evidence="1">FP105234-sp</strain>
    </source>
</reference>
<sequence length="795" mass="87251">MLICRIRLRRGQLFTHAFQLRRSLSDIPPYPPVKNDSASVVVRELPPHQEPRLPPPNPPRPRPPLPSPPLSTFIERVPHDGGHGTHILGSDHEEEAQAGAEGHASSLRLQELYSQLQAGHDKTTAMVTSADVKRIAARARRKGHAVVLDNLARNVLVSQTEPLRFQSVLILLIAKNLPMLTSHTIASLLLAISDPSGLSLSPLRAAWIATTILHDLRGSLTDEILTALITLLSNILSSPSRPSSAWKPEALVWSAFELTLHLSVSGRRESALKLFQLLIDTQYIPPEAIQSVDLSSKNFRLIVALTFIRSCLHWNWRSRASTILRDYIIPLPTLDLSTVEVCTEVLYALADFPSVEDLGLSVSLIKSLASRTDPVFVPDGLIRQLYETALRLEEPSTAGHFYSFARSEAIRSKHEYPPPNGPALPWLLRHFAVDGVYLRLARALVMHVVARGEPIPPTDRAPFITVTAELGFATQARKLWERYSAGRHRLLVVGNGALVVRMCSLFANVVKREELKAEKDRVAAGDGEAADYDGASSSEKRLADYSEFSSNVLEQYRNAKEPVARASREDLNALARANFILGNMTSGFAALRVLIDRHEIPDAHDVNVALSAVAQYSASAALEMMERMTTQGPPPDSVTLGTVIHHAGVQRDAETIQRALALAKRLAKHATVKTVVSMIRASVRLSGDDKEAVRANLMQALPIVAANAHRGGLGSPRLGYFCAEEALGAGDAVLAFRFWQLLVRSRTEWYSPQQAGQRGRIASGLRRMCAAGEASVGETRRLLRELKEEGGDPIS</sequence>
<dbReference type="Proteomes" id="UP000814033">
    <property type="component" value="Unassembled WGS sequence"/>
</dbReference>
<keyword evidence="2" id="KW-1185">Reference proteome</keyword>
<accession>A0ACB8S5F5</accession>
<evidence type="ECO:0000313" key="2">
    <source>
        <dbReference type="Proteomes" id="UP000814033"/>
    </source>
</evidence>
<organism evidence="1 2">
    <name type="scientific">Auriscalpium vulgare</name>
    <dbReference type="NCBI Taxonomy" id="40419"/>
    <lineage>
        <taxon>Eukaryota</taxon>
        <taxon>Fungi</taxon>
        <taxon>Dikarya</taxon>
        <taxon>Basidiomycota</taxon>
        <taxon>Agaricomycotina</taxon>
        <taxon>Agaricomycetes</taxon>
        <taxon>Russulales</taxon>
        <taxon>Auriscalpiaceae</taxon>
        <taxon>Auriscalpium</taxon>
    </lineage>
</organism>
<dbReference type="EMBL" id="MU275855">
    <property type="protein sequence ID" value="KAI0051120.1"/>
    <property type="molecule type" value="Genomic_DNA"/>
</dbReference>
<proteinExistence type="predicted"/>
<gene>
    <name evidence="1" type="ORF">FA95DRAFT_1676235</name>
</gene>
<protein>
    <submittedName>
        <fullName evidence="1">Uncharacterized protein</fullName>
    </submittedName>
</protein>
<reference evidence="1" key="2">
    <citation type="journal article" date="2022" name="New Phytol.">
        <title>Evolutionary transition to the ectomycorrhizal habit in the genomes of a hyperdiverse lineage of mushroom-forming fungi.</title>
        <authorList>
            <person name="Looney B."/>
            <person name="Miyauchi S."/>
            <person name="Morin E."/>
            <person name="Drula E."/>
            <person name="Courty P.E."/>
            <person name="Kohler A."/>
            <person name="Kuo A."/>
            <person name="LaButti K."/>
            <person name="Pangilinan J."/>
            <person name="Lipzen A."/>
            <person name="Riley R."/>
            <person name="Andreopoulos W."/>
            <person name="He G."/>
            <person name="Johnson J."/>
            <person name="Nolan M."/>
            <person name="Tritt A."/>
            <person name="Barry K.W."/>
            <person name="Grigoriev I.V."/>
            <person name="Nagy L.G."/>
            <person name="Hibbett D."/>
            <person name="Henrissat B."/>
            <person name="Matheny P.B."/>
            <person name="Labbe J."/>
            <person name="Martin F.M."/>
        </authorList>
    </citation>
    <scope>NUCLEOTIDE SEQUENCE</scope>
    <source>
        <strain evidence="1">FP105234-sp</strain>
    </source>
</reference>